<dbReference type="EMBL" id="PYAX01000004">
    <property type="protein sequence ID" value="PSL55856.1"/>
    <property type="molecule type" value="Genomic_DNA"/>
</dbReference>
<evidence type="ECO:0000256" key="1">
    <source>
        <dbReference type="SAM" id="MobiDB-lite"/>
    </source>
</evidence>
<keyword evidence="4" id="KW-1185">Reference proteome</keyword>
<organism evidence="3 4">
    <name type="scientific">Saccharothrix carnea</name>
    <dbReference type="NCBI Taxonomy" id="1280637"/>
    <lineage>
        <taxon>Bacteria</taxon>
        <taxon>Bacillati</taxon>
        <taxon>Actinomycetota</taxon>
        <taxon>Actinomycetes</taxon>
        <taxon>Pseudonocardiales</taxon>
        <taxon>Pseudonocardiaceae</taxon>
        <taxon>Saccharothrix</taxon>
    </lineage>
</organism>
<evidence type="ECO:0000256" key="2">
    <source>
        <dbReference type="SAM" id="Phobius"/>
    </source>
</evidence>
<evidence type="ECO:0000313" key="4">
    <source>
        <dbReference type="Proteomes" id="UP000241118"/>
    </source>
</evidence>
<feature type="compositionally biased region" description="Low complexity" evidence="1">
    <location>
        <begin position="70"/>
        <end position="85"/>
    </location>
</feature>
<reference evidence="3 4" key="1">
    <citation type="submission" date="2018-03" db="EMBL/GenBank/DDBJ databases">
        <title>Genomic Encyclopedia of Type Strains, Phase III (KMG-III): the genomes of soil and plant-associated and newly described type strains.</title>
        <authorList>
            <person name="Whitman W."/>
        </authorList>
    </citation>
    <scope>NUCLEOTIDE SEQUENCE [LARGE SCALE GENOMIC DNA]</scope>
    <source>
        <strain evidence="3 4">CGMCC 4.7097</strain>
    </source>
</reference>
<feature type="transmembrane region" description="Helical" evidence="2">
    <location>
        <begin position="36"/>
        <end position="58"/>
    </location>
</feature>
<keyword evidence="2" id="KW-0812">Transmembrane</keyword>
<comment type="caution">
    <text evidence="3">The sequence shown here is derived from an EMBL/GenBank/DDBJ whole genome shotgun (WGS) entry which is preliminary data.</text>
</comment>
<accession>A0A2P8IBL6</accession>
<keyword evidence="2" id="KW-1133">Transmembrane helix</keyword>
<dbReference type="OrthoDB" id="3609131at2"/>
<gene>
    <name evidence="3" type="ORF">B0I31_104147</name>
</gene>
<evidence type="ECO:0000313" key="3">
    <source>
        <dbReference type="EMBL" id="PSL55856.1"/>
    </source>
</evidence>
<dbReference type="RefSeq" id="WP_106615581.1">
    <property type="nucleotide sequence ID" value="NZ_PYAX01000004.1"/>
</dbReference>
<dbReference type="AlphaFoldDB" id="A0A2P8IBL6"/>
<proteinExistence type="predicted"/>
<keyword evidence="2" id="KW-0472">Membrane</keyword>
<feature type="region of interest" description="Disordered" evidence="1">
    <location>
        <begin position="70"/>
        <end position="96"/>
    </location>
</feature>
<name>A0A2P8IBL6_SACCR</name>
<protein>
    <submittedName>
        <fullName evidence="3">Uncharacterized protein</fullName>
    </submittedName>
</protein>
<dbReference type="Proteomes" id="UP000241118">
    <property type="component" value="Unassembled WGS sequence"/>
</dbReference>
<sequence>MDKRLFDDAIGEVPPSTVDVDAVIVRGRRAARLRRVTHPVVAAGLAVVLLTGAVAYSMTGDDGGGVIVGTAPPTSTAAPRSSAPATPHPSGPTPADLVTTLPSMPDPVPPPRCGEGDLETVAEAAVRLTQVATAAVREQRADVQLVANAMFPAGTPRGPLEFYQAVEPAYPEVSVCDVRASLHAWATARTPLGDGNIGFETSPAFFPTLSPPCDEEGIPDRTHCAEVTGPRGEKILTETLDFERGTRKHQVRIIRADGTSLRIHSENVAMTTGGAGPTTPAPPFTVEQLVAIGTDPALTLFP</sequence>